<dbReference type="Pfam" id="PF01569">
    <property type="entry name" value="PAP2"/>
    <property type="match status" value="1"/>
</dbReference>
<evidence type="ECO:0000259" key="2">
    <source>
        <dbReference type="SMART" id="SM00014"/>
    </source>
</evidence>
<evidence type="ECO:0000313" key="3">
    <source>
        <dbReference type="EMBL" id="MFC5272099.1"/>
    </source>
</evidence>
<dbReference type="RefSeq" id="WP_378018458.1">
    <property type="nucleotide sequence ID" value="NZ_JBHSKT010000011.1"/>
</dbReference>
<reference evidence="4" key="1">
    <citation type="journal article" date="2019" name="Int. J. Syst. Evol. Microbiol.">
        <title>The Global Catalogue of Microorganisms (GCM) 10K type strain sequencing project: providing services to taxonomists for standard genome sequencing and annotation.</title>
        <authorList>
            <consortium name="The Broad Institute Genomics Platform"/>
            <consortium name="The Broad Institute Genome Sequencing Center for Infectious Disease"/>
            <person name="Wu L."/>
            <person name="Ma J."/>
        </authorList>
    </citation>
    <scope>NUCLEOTIDE SEQUENCE [LARGE SCALE GENOMIC DNA]</scope>
    <source>
        <strain evidence="4">KACC 12602</strain>
    </source>
</reference>
<feature type="domain" description="Phosphatidic acid phosphatase type 2/haloperoxidase" evidence="2">
    <location>
        <begin position="106"/>
        <end position="217"/>
    </location>
</feature>
<evidence type="ECO:0000313" key="4">
    <source>
        <dbReference type="Proteomes" id="UP001596161"/>
    </source>
</evidence>
<name>A0ABW0EGV4_9BACT</name>
<feature type="transmembrane region" description="Helical" evidence="1">
    <location>
        <begin position="12"/>
        <end position="41"/>
    </location>
</feature>
<keyword evidence="1" id="KW-0812">Transmembrane</keyword>
<dbReference type="SUPFAM" id="SSF48317">
    <property type="entry name" value="Acid phosphatase/Vanadium-dependent haloperoxidase"/>
    <property type="match status" value="1"/>
</dbReference>
<proteinExistence type="predicted"/>
<comment type="caution">
    <text evidence="3">The sequence shown here is derived from an EMBL/GenBank/DDBJ whole genome shotgun (WGS) entry which is preliminary data.</text>
</comment>
<feature type="transmembrane region" description="Helical" evidence="1">
    <location>
        <begin position="146"/>
        <end position="164"/>
    </location>
</feature>
<sequence>MRKIIERAWVRLVAMFALFTLELFLVLALFIASVIMFLFLASKIRGGGDVMFDQAAFDFMDRINSPALTDFMIFMSFLGDAPFITGAAISLIIYFLFIKKHRWYSVKVPVIAVGSISLNLITKFFFHRERPIIPHLVEASGLSFPSGHSMVSASFYGLLIYLSWHNIQKRALHYLLTGFFILTILLIGCSRVYLHVHYATDVIAGFSAGFLWVILGVYGLRRLERYSKRNLNPIVEDAAVKVE</sequence>
<dbReference type="InterPro" id="IPR036938">
    <property type="entry name" value="PAP2/HPO_sf"/>
</dbReference>
<dbReference type="CDD" id="cd03392">
    <property type="entry name" value="PAP2_like_2"/>
    <property type="match status" value="1"/>
</dbReference>
<dbReference type="EMBL" id="JBHSKT010000011">
    <property type="protein sequence ID" value="MFC5272099.1"/>
    <property type="molecule type" value="Genomic_DNA"/>
</dbReference>
<evidence type="ECO:0000256" key="1">
    <source>
        <dbReference type="SAM" id="Phobius"/>
    </source>
</evidence>
<feature type="transmembrane region" description="Helical" evidence="1">
    <location>
        <begin position="108"/>
        <end position="126"/>
    </location>
</feature>
<feature type="transmembrane region" description="Helical" evidence="1">
    <location>
        <begin position="71"/>
        <end position="96"/>
    </location>
</feature>
<dbReference type="PANTHER" id="PTHR14969">
    <property type="entry name" value="SPHINGOSINE-1-PHOSPHATE PHOSPHOHYDROLASE"/>
    <property type="match status" value="1"/>
</dbReference>
<dbReference type="InterPro" id="IPR000326">
    <property type="entry name" value="PAP2/HPO"/>
</dbReference>
<keyword evidence="4" id="KW-1185">Reference proteome</keyword>
<dbReference type="SMART" id="SM00014">
    <property type="entry name" value="acidPPc"/>
    <property type="match status" value="1"/>
</dbReference>
<dbReference type="PANTHER" id="PTHR14969:SF13">
    <property type="entry name" value="AT30094P"/>
    <property type="match status" value="1"/>
</dbReference>
<gene>
    <name evidence="3" type="ORF">ACFPIB_15890</name>
</gene>
<keyword evidence="1" id="KW-0472">Membrane</keyword>
<dbReference type="Proteomes" id="UP001596161">
    <property type="component" value="Unassembled WGS sequence"/>
</dbReference>
<feature type="transmembrane region" description="Helical" evidence="1">
    <location>
        <begin position="171"/>
        <end position="196"/>
    </location>
</feature>
<protein>
    <submittedName>
        <fullName evidence="3">Phosphatase PAP2 family protein</fullName>
    </submittedName>
</protein>
<organism evidence="3 4">
    <name type="scientific">Adhaeribacter terreus</name>
    <dbReference type="NCBI Taxonomy" id="529703"/>
    <lineage>
        <taxon>Bacteria</taxon>
        <taxon>Pseudomonadati</taxon>
        <taxon>Bacteroidota</taxon>
        <taxon>Cytophagia</taxon>
        <taxon>Cytophagales</taxon>
        <taxon>Hymenobacteraceae</taxon>
        <taxon>Adhaeribacter</taxon>
    </lineage>
</organism>
<feature type="transmembrane region" description="Helical" evidence="1">
    <location>
        <begin position="202"/>
        <end position="220"/>
    </location>
</feature>
<dbReference type="Gene3D" id="1.20.144.10">
    <property type="entry name" value="Phosphatidic acid phosphatase type 2/haloperoxidase"/>
    <property type="match status" value="1"/>
</dbReference>
<accession>A0ABW0EGV4</accession>
<keyword evidence="1" id="KW-1133">Transmembrane helix</keyword>